<sequence length="249" mass="28936">RARVNKRLDGIEKDSKYSVDNLVIKEVPVNTSVQKNINEQHIVLFEGKSYSIDFIKRIAHNASIDSLTIELTGSDKFHRDLFNLSKDFKARRVNLVFKNDQLANEMIVDSFILDLTRSHKELSINRCGNITAEGLQKLYKIFNEESTEAIRFSAERMPGPFFDSFIRFIGVSVRDGEFYSERDIELFGKFSLDCNLASSHFFDGNIEIGFQTNYSVNDRRFWMILHKTRESLESAKRIEGFERINVNRL</sequence>
<protein>
    <submittedName>
        <fullName evidence="1">Uncharacterized protein</fullName>
    </submittedName>
</protein>
<reference evidence="1" key="1">
    <citation type="submission" date="2023-10" db="EMBL/GenBank/DDBJ databases">
        <title>Genome assembly of Pristionchus species.</title>
        <authorList>
            <person name="Yoshida K."/>
            <person name="Sommer R.J."/>
        </authorList>
    </citation>
    <scope>NUCLEOTIDE SEQUENCE</scope>
    <source>
        <strain evidence="1">RS0144</strain>
    </source>
</reference>
<feature type="non-terminal residue" evidence="1">
    <location>
        <position position="1"/>
    </location>
</feature>
<dbReference type="EMBL" id="BTSX01000003">
    <property type="protein sequence ID" value="GMS90711.1"/>
    <property type="molecule type" value="Genomic_DNA"/>
</dbReference>
<dbReference type="Proteomes" id="UP001432027">
    <property type="component" value="Unassembled WGS sequence"/>
</dbReference>
<name>A0AAV5TF52_9BILA</name>
<evidence type="ECO:0000313" key="1">
    <source>
        <dbReference type="EMBL" id="GMS90711.1"/>
    </source>
</evidence>
<organism evidence="1 2">
    <name type="scientific">Pristionchus entomophagus</name>
    <dbReference type="NCBI Taxonomy" id="358040"/>
    <lineage>
        <taxon>Eukaryota</taxon>
        <taxon>Metazoa</taxon>
        <taxon>Ecdysozoa</taxon>
        <taxon>Nematoda</taxon>
        <taxon>Chromadorea</taxon>
        <taxon>Rhabditida</taxon>
        <taxon>Rhabditina</taxon>
        <taxon>Diplogasteromorpha</taxon>
        <taxon>Diplogasteroidea</taxon>
        <taxon>Neodiplogasteridae</taxon>
        <taxon>Pristionchus</taxon>
    </lineage>
</organism>
<accession>A0AAV5TF52</accession>
<dbReference type="AlphaFoldDB" id="A0AAV5TF52"/>
<evidence type="ECO:0000313" key="2">
    <source>
        <dbReference type="Proteomes" id="UP001432027"/>
    </source>
</evidence>
<gene>
    <name evidence="1" type="ORF">PENTCL1PPCAC_12886</name>
</gene>
<comment type="caution">
    <text evidence="1">The sequence shown here is derived from an EMBL/GenBank/DDBJ whole genome shotgun (WGS) entry which is preliminary data.</text>
</comment>
<proteinExistence type="predicted"/>
<keyword evidence="2" id="KW-1185">Reference proteome</keyword>